<dbReference type="Proteomes" id="UP000278627">
    <property type="component" value="Unassembled WGS sequence"/>
</dbReference>
<evidence type="ECO:0000313" key="2">
    <source>
        <dbReference type="Proteomes" id="UP000278627"/>
    </source>
</evidence>
<accession>A0A0N4T338</accession>
<sequence>MVQIVDFFVLDTGRISTLYWFRSVYVYCGNLRETLYYSNLKFGEHFDIGFIAEFGGHLKASAKPFLKNYGTVQSIHVGIENKITSYPASRLTTANKIVKDRRAKEDADLHDEILDDYVDFQSKVSFAASLENAASLFGLEDYELKNGLTTRVVQLAKGGVRGTNIRLDTVKSHDASAARDALAKEKKKKRKVKFEILSFLLYICKIFTYK</sequence>
<gene>
    <name evidence="1" type="ORF">BPAG_LOCUS2588</name>
</gene>
<dbReference type="STRING" id="6280.A0A0N4T338"/>
<evidence type="ECO:0000313" key="3">
    <source>
        <dbReference type="WBParaSite" id="BPAG_0000261801-mRNA-1"/>
    </source>
</evidence>
<dbReference type="EMBL" id="UZAD01000417">
    <property type="protein sequence ID" value="VDN83774.1"/>
    <property type="molecule type" value="Genomic_DNA"/>
</dbReference>
<dbReference type="AlphaFoldDB" id="A0A0N4T338"/>
<dbReference type="Gene3D" id="1.20.120.720">
    <property type="entry name" value="Myosin VI head, motor domain, U50 subdomain"/>
    <property type="match status" value="1"/>
</dbReference>
<reference evidence="1 2" key="2">
    <citation type="submission" date="2018-11" db="EMBL/GenBank/DDBJ databases">
        <authorList>
            <consortium name="Pathogen Informatics"/>
        </authorList>
    </citation>
    <scope>NUCLEOTIDE SEQUENCE [LARGE SCALE GENOMIC DNA]</scope>
</reference>
<reference evidence="3" key="1">
    <citation type="submission" date="2017-02" db="UniProtKB">
        <authorList>
            <consortium name="WormBaseParasite"/>
        </authorList>
    </citation>
    <scope>IDENTIFICATION</scope>
</reference>
<dbReference type="WBParaSite" id="BPAG_0000261801-mRNA-1">
    <property type="protein sequence ID" value="BPAG_0000261801-mRNA-1"/>
    <property type="gene ID" value="BPAG_0000261801"/>
</dbReference>
<keyword evidence="2" id="KW-1185">Reference proteome</keyword>
<name>A0A0N4T338_BRUPA</name>
<evidence type="ECO:0000313" key="1">
    <source>
        <dbReference type="EMBL" id="VDN83774.1"/>
    </source>
</evidence>
<proteinExistence type="predicted"/>
<protein>
    <submittedName>
        <fullName evidence="3">SAC domain-containing protein</fullName>
    </submittedName>
</protein>
<organism evidence="3">
    <name type="scientific">Brugia pahangi</name>
    <name type="common">Filarial nematode worm</name>
    <dbReference type="NCBI Taxonomy" id="6280"/>
    <lineage>
        <taxon>Eukaryota</taxon>
        <taxon>Metazoa</taxon>
        <taxon>Ecdysozoa</taxon>
        <taxon>Nematoda</taxon>
        <taxon>Chromadorea</taxon>
        <taxon>Rhabditida</taxon>
        <taxon>Spirurina</taxon>
        <taxon>Spiruromorpha</taxon>
        <taxon>Filarioidea</taxon>
        <taxon>Onchocercidae</taxon>
        <taxon>Brugia</taxon>
    </lineage>
</organism>